<name>A0A803PLA5_CANSA</name>
<dbReference type="Proteomes" id="UP000596661">
    <property type="component" value="Chromosome 5"/>
</dbReference>
<reference evidence="1" key="1">
    <citation type="submission" date="2018-11" db="EMBL/GenBank/DDBJ databases">
        <authorList>
            <person name="Grassa J C."/>
        </authorList>
    </citation>
    <scope>NUCLEOTIDE SEQUENCE [LARGE SCALE GENOMIC DNA]</scope>
</reference>
<dbReference type="AlphaFoldDB" id="A0A803PLA5"/>
<dbReference type="EnsemblPlants" id="evm.model.05.1434">
    <property type="protein sequence ID" value="cds.evm.model.05.1434"/>
    <property type="gene ID" value="evm.TU.05.1434"/>
</dbReference>
<dbReference type="EMBL" id="UZAU01000540">
    <property type="status" value="NOT_ANNOTATED_CDS"/>
    <property type="molecule type" value="Genomic_DNA"/>
</dbReference>
<reference evidence="1" key="2">
    <citation type="submission" date="2021-03" db="UniProtKB">
        <authorList>
            <consortium name="EnsemblPlants"/>
        </authorList>
    </citation>
    <scope>IDENTIFICATION</scope>
</reference>
<dbReference type="Gramene" id="evm.model.05.1434">
    <property type="protein sequence ID" value="cds.evm.model.05.1434"/>
    <property type="gene ID" value="evm.TU.05.1434"/>
</dbReference>
<proteinExistence type="predicted"/>
<sequence>MALEASSGCHFNTSKVLELEDEVLLLCHFPMLESQEQESLQAFSSRYNFLEFDKAINSIPKLMQSVDWFQSKVRPQKTHLLEPSC</sequence>
<accession>A0A803PLA5</accession>
<evidence type="ECO:0000313" key="2">
    <source>
        <dbReference type="Proteomes" id="UP000596661"/>
    </source>
</evidence>
<keyword evidence="2" id="KW-1185">Reference proteome</keyword>
<evidence type="ECO:0000313" key="1">
    <source>
        <dbReference type="EnsemblPlants" id="cds.evm.model.05.1434"/>
    </source>
</evidence>
<protein>
    <submittedName>
        <fullName evidence="1">Uncharacterized protein</fullName>
    </submittedName>
</protein>
<organism evidence="1 2">
    <name type="scientific">Cannabis sativa</name>
    <name type="common">Hemp</name>
    <name type="synonym">Marijuana</name>
    <dbReference type="NCBI Taxonomy" id="3483"/>
    <lineage>
        <taxon>Eukaryota</taxon>
        <taxon>Viridiplantae</taxon>
        <taxon>Streptophyta</taxon>
        <taxon>Embryophyta</taxon>
        <taxon>Tracheophyta</taxon>
        <taxon>Spermatophyta</taxon>
        <taxon>Magnoliopsida</taxon>
        <taxon>eudicotyledons</taxon>
        <taxon>Gunneridae</taxon>
        <taxon>Pentapetalae</taxon>
        <taxon>rosids</taxon>
        <taxon>fabids</taxon>
        <taxon>Rosales</taxon>
        <taxon>Cannabaceae</taxon>
        <taxon>Cannabis</taxon>
    </lineage>
</organism>